<keyword evidence="4" id="KW-1185">Reference proteome</keyword>
<comment type="caution">
    <text evidence="3">The sequence shown here is derived from an EMBL/GenBank/DDBJ whole genome shotgun (WGS) entry which is preliminary data.</text>
</comment>
<sequence length="250" mass="26637">MTTISKTFGKLALAATMALALTACEQANTGGEIPEGEAVAEVAAPDSGAWTDQVQVTDRGGYLIGNPDAPISLVEYGSLTCPACAAFSVASDEPLREEFINSGRVNFELRSFMIHGTPDLVLTRLIECPGLQAVYPLSHEVWSNLGPLLDQAQAAGPALEQAMQLPENERFVAFAERSGMLDFFAARGVSEAQARQCLSDYGAMERLAGFSDSYSGDDVTGTPTFFLNGTKLDTNSWDGVREALERAGAR</sequence>
<dbReference type="RefSeq" id="WP_160682069.1">
    <property type="nucleotide sequence ID" value="NZ_WTYW01000001.1"/>
</dbReference>
<dbReference type="SUPFAM" id="SSF52833">
    <property type="entry name" value="Thioredoxin-like"/>
    <property type="match status" value="1"/>
</dbReference>
<feature type="domain" description="Thioredoxin-like fold" evidence="2">
    <location>
        <begin position="60"/>
        <end position="245"/>
    </location>
</feature>
<dbReference type="AlphaFoldDB" id="A0A844ZEX4"/>
<dbReference type="Pfam" id="PF13462">
    <property type="entry name" value="Thioredoxin_4"/>
    <property type="match status" value="1"/>
</dbReference>
<gene>
    <name evidence="3" type="ORF">GRI38_06585</name>
</gene>
<keyword evidence="1" id="KW-0732">Signal</keyword>
<evidence type="ECO:0000259" key="2">
    <source>
        <dbReference type="Pfam" id="PF13462"/>
    </source>
</evidence>
<dbReference type="InterPro" id="IPR012336">
    <property type="entry name" value="Thioredoxin-like_fold"/>
</dbReference>
<dbReference type="Proteomes" id="UP000433104">
    <property type="component" value="Unassembled WGS sequence"/>
</dbReference>
<reference evidence="3 4" key="1">
    <citation type="submission" date="2019-12" db="EMBL/GenBank/DDBJ databases">
        <title>Genomic-based taxomic classification of the family Erythrobacteraceae.</title>
        <authorList>
            <person name="Xu L."/>
        </authorList>
    </citation>
    <scope>NUCLEOTIDE SEQUENCE [LARGE SCALE GENOMIC DNA]</scope>
    <source>
        <strain evidence="3 4">MCCC 1A09962</strain>
    </source>
</reference>
<dbReference type="EMBL" id="WTYW01000001">
    <property type="protein sequence ID" value="MXO85696.1"/>
    <property type="molecule type" value="Genomic_DNA"/>
</dbReference>
<evidence type="ECO:0000313" key="4">
    <source>
        <dbReference type="Proteomes" id="UP000433104"/>
    </source>
</evidence>
<organism evidence="3 4">
    <name type="scientific">Parapontixanthobacter aurantiacus</name>
    <dbReference type="NCBI Taxonomy" id="1463599"/>
    <lineage>
        <taxon>Bacteria</taxon>
        <taxon>Pseudomonadati</taxon>
        <taxon>Pseudomonadota</taxon>
        <taxon>Alphaproteobacteria</taxon>
        <taxon>Sphingomonadales</taxon>
        <taxon>Erythrobacteraceae</taxon>
        <taxon>Parapontixanthobacter</taxon>
    </lineage>
</organism>
<dbReference type="Gene3D" id="1.10.40.110">
    <property type="match status" value="1"/>
</dbReference>
<feature type="chain" id="PRO_5032327500" evidence="1">
    <location>
        <begin position="28"/>
        <end position="250"/>
    </location>
</feature>
<dbReference type="PROSITE" id="PS51257">
    <property type="entry name" value="PROKAR_LIPOPROTEIN"/>
    <property type="match status" value="1"/>
</dbReference>
<feature type="signal peptide" evidence="1">
    <location>
        <begin position="1"/>
        <end position="27"/>
    </location>
</feature>
<dbReference type="InterPro" id="IPR036249">
    <property type="entry name" value="Thioredoxin-like_sf"/>
</dbReference>
<accession>A0A844ZEX4</accession>
<dbReference type="OrthoDB" id="8478320at2"/>
<dbReference type="Gene3D" id="3.40.30.10">
    <property type="entry name" value="Glutaredoxin"/>
    <property type="match status" value="1"/>
</dbReference>
<evidence type="ECO:0000256" key="1">
    <source>
        <dbReference type="SAM" id="SignalP"/>
    </source>
</evidence>
<proteinExistence type="predicted"/>
<evidence type="ECO:0000313" key="3">
    <source>
        <dbReference type="EMBL" id="MXO85696.1"/>
    </source>
</evidence>
<protein>
    <submittedName>
        <fullName evidence="3">Thioredoxin domain-containing protein</fullName>
    </submittedName>
</protein>
<name>A0A844ZEX4_9SPHN</name>